<keyword evidence="9 10" id="KW-0326">Glycosidase</keyword>
<evidence type="ECO:0000256" key="10">
    <source>
        <dbReference type="HAMAP-Rule" id="MF_00942"/>
    </source>
</evidence>
<dbReference type="EMBL" id="OX365700">
    <property type="protein sequence ID" value="CAI4031393.1"/>
    <property type="molecule type" value="Genomic_DNA"/>
</dbReference>
<dbReference type="InterPro" id="IPR005759">
    <property type="entry name" value="Nth"/>
</dbReference>
<dbReference type="PIRSF" id="PIRSF001435">
    <property type="entry name" value="Nth"/>
    <property type="match status" value="1"/>
</dbReference>
<gene>
    <name evidence="10" type="primary">nth</name>
    <name evidence="12" type="ORF">DNFV4_01818</name>
</gene>
<dbReference type="GO" id="GO:0046872">
    <property type="term" value="F:metal ion binding"/>
    <property type="evidence" value="ECO:0007669"/>
    <property type="project" value="UniProtKB-KW"/>
</dbReference>
<keyword evidence="12" id="KW-0255">Endonuclease</keyword>
<evidence type="ECO:0000256" key="9">
    <source>
        <dbReference type="ARBA" id="ARBA00023295"/>
    </source>
</evidence>
<feature type="binding site" evidence="10">
    <location>
        <position position="202"/>
    </location>
    <ligand>
        <name>[4Fe-4S] cluster</name>
        <dbReference type="ChEBI" id="CHEBI:49883"/>
    </ligand>
</feature>
<feature type="binding site" evidence="10">
    <location>
        <position position="218"/>
    </location>
    <ligand>
        <name>[4Fe-4S] cluster</name>
        <dbReference type="ChEBI" id="CHEBI:49883"/>
    </ligand>
</feature>
<keyword evidence="10" id="KW-0238">DNA-binding</keyword>
<reference evidence="12" key="1">
    <citation type="submission" date="2022-10" db="EMBL/GenBank/DDBJ databases">
        <authorList>
            <person name="Koch H."/>
        </authorList>
    </citation>
    <scope>NUCLEOTIDE SEQUENCE</scope>
    <source>
        <strain evidence="12">DNF</strain>
    </source>
</reference>
<dbReference type="InterPro" id="IPR000445">
    <property type="entry name" value="HhH_motif"/>
</dbReference>
<dbReference type="InterPro" id="IPR011257">
    <property type="entry name" value="DNA_glycosylase"/>
</dbReference>
<evidence type="ECO:0000256" key="1">
    <source>
        <dbReference type="ARBA" id="ARBA00008343"/>
    </source>
</evidence>
<keyword evidence="7 10" id="KW-0411">Iron-sulfur</keyword>
<dbReference type="Proteomes" id="UP001179121">
    <property type="component" value="Chromosome"/>
</dbReference>
<evidence type="ECO:0000313" key="13">
    <source>
        <dbReference type="Proteomes" id="UP001179121"/>
    </source>
</evidence>
<keyword evidence="12" id="KW-0540">Nuclease</keyword>
<evidence type="ECO:0000256" key="4">
    <source>
        <dbReference type="ARBA" id="ARBA00022763"/>
    </source>
</evidence>
<dbReference type="AlphaFoldDB" id="A0AA86MYR4"/>
<sequence>MTQLTPKTAAKETPRERRLRVQKIVRILDRTYPDSKLALNFTTPLELLIALILAAQCTDERVNQVTATLFSKYRRAEDWARIPRATLEAEIRTTGFYRNKAKAIQECCDALIERFQGSVPNRLEDLVSLPGVGRKTANIVLGNAFGQPAIGVDTHVGRLAQRLGLTTQTNPDKIEFDLNPIVPDPLKIRFCHLLQAHGRAVCLARKPDCPACSINQLCPFPVHSAKAAPAKRK</sequence>
<proteinExistence type="inferred from homology"/>
<feature type="domain" description="HhH-GPD" evidence="11">
    <location>
        <begin position="53"/>
        <end position="200"/>
    </location>
</feature>
<evidence type="ECO:0000256" key="2">
    <source>
        <dbReference type="ARBA" id="ARBA00022485"/>
    </source>
</evidence>
<organism evidence="12 13">
    <name type="scientific">Nitrospira tepida</name>
    <dbReference type="NCBI Taxonomy" id="2973512"/>
    <lineage>
        <taxon>Bacteria</taxon>
        <taxon>Pseudomonadati</taxon>
        <taxon>Nitrospirota</taxon>
        <taxon>Nitrospiria</taxon>
        <taxon>Nitrospirales</taxon>
        <taxon>Nitrospiraceae</taxon>
        <taxon>Nitrospira</taxon>
    </lineage>
</organism>
<dbReference type="PANTHER" id="PTHR10359:SF18">
    <property type="entry name" value="ENDONUCLEASE III"/>
    <property type="match status" value="1"/>
</dbReference>
<dbReference type="InterPro" id="IPR003265">
    <property type="entry name" value="HhH-GPD_domain"/>
</dbReference>
<keyword evidence="4 10" id="KW-0227">DNA damage</keyword>
<dbReference type="KEGG" id="nti:DNFV4_01818"/>
<comment type="similarity">
    <text evidence="1 10">Belongs to the Nth/MutY family.</text>
</comment>
<dbReference type="HAMAP" id="MF_00942">
    <property type="entry name" value="Nth"/>
    <property type="match status" value="1"/>
</dbReference>
<comment type="catalytic activity">
    <reaction evidence="10">
        <text>2'-deoxyribonucleotide-(2'-deoxyribose 5'-phosphate)-2'-deoxyribonucleotide-DNA = a 3'-end 2'-deoxyribonucleotide-(2,3-dehydro-2,3-deoxyribose 5'-phosphate)-DNA + a 5'-end 5'-phospho-2'-deoxyribonucleoside-DNA + H(+)</text>
        <dbReference type="Rhea" id="RHEA:66592"/>
        <dbReference type="Rhea" id="RHEA-COMP:13180"/>
        <dbReference type="Rhea" id="RHEA-COMP:16897"/>
        <dbReference type="Rhea" id="RHEA-COMP:17067"/>
        <dbReference type="ChEBI" id="CHEBI:15378"/>
        <dbReference type="ChEBI" id="CHEBI:136412"/>
        <dbReference type="ChEBI" id="CHEBI:157695"/>
        <dbReference type="ChEBI" id="CHEBI:167181"/>
        <dbReference type="EC" id="4.2.99.18"/>
    </reaction>
</comment>
<feature type="binding site" evidence="10">
    <location>
        <position position="209"/>
    </location>
    <ligand>
        <name>[4Fe-4S] cluster</name>
        <dbReference type="ChEBI" id="CHEBI:49883"/>
    </ligand>
</feature>
<keyword evidence="2 10" id="KW-0004">4Fe-4S</keyword>
<keyword evidence="13" id="KW-1185">Reference proteome</keyword>
<dbReference type="FunFam" id="1.10.340.30:FF:000001">
    <property type="entry name" value="Endonuclease III"/>
    <property type="match status" value="1"/>
</dbReference>
<evidence type="ECO:0000256" key="3">
    <source>
        <dbReference type="ARBA" id="ARBA00022723"/>
    </source>
</evidence>
<dbReference type="Pfam" id="PF00730">
    <property type="entry name" value="HhH-GPD"/>
    <property type="match status" value="1"/>
</dbReference>
<dbReference type="Gene3D" id="1.10.1670.10">
    <property type="entry name" value="Helix-hairpin-Helix base-excision DNA repair enzymes (C-terminal)"/>
    <property type="match status" value="1"/>
</dbReference>
<evidence type="ECO:0000313" key="12">
    <source>
        <dbReference type="EMBL" id="CAI4031393.1"/>
    </source>
</evidence>
<name>A0AA86MYR4_9BACT</name>
<dbReference type="GO" id="GO:0140078">
    <property type="term" value="F:class I DNA-(apurinic or apyrimidinic site) endonuclease activity"/>
    <property type="evidence" value="ECO:0007669"/>
    <property type="project" value="UniProtKB-EC"/>
</dbReference>
<keyword evidence="3 10" id="KW-0479">Metal-binding</keyword>
<dbReference type="PROSITE" id="PS01155">
    <property type="entry name" value="ENDONUCLEASE_III_2"/>
    <property type="match status" value="1"/>
</dbReference>
<dbReference type="InterPro" id="IPR023170">
    <property type="entry name" value="HhH_base_excis_C"/>
</dbReference>
<dbReference type="GO" id="GO:0006285">
    <property type="term" value="P:base-excision repair, AP site formation"/>
    <property type="evidence" value="ECO:0007669"/>
    <property type="project" value="TreeGrafter"/>
</dbReference>
<comment type="function">
    <text evidence="10">DNA repair enzyme that has both DNA N-glycosylase activity and AP-lyase activity. The DNA N-glycosylase activity releases various damaged pyrimidines from DNA by cleaving the N-glycosidic bond, leaving an AP (apurinic/apyrimidinic) site. The AP-lyase activity cleaves the phosphodiester bond 3' to the AP site by a beta-elimination, leaving a 3'-terminal unsaturated sugar and a product with a terminal 5'-phosphate.</text>
</comment>
<dbReference type="EC" id="4.2.99.18" evidence="10"/>
<feature type="binding site" evidence="10">
    <location>
        <position position="212"/>
    </location>
    <ligand>
        <name>[4Fe-4S] cluster</name>
        <dbReference type="ChEBI" id="CHEBI:49883"/>
    </ligand>
</feature>
<protein>
    <recommendedName>
        <fullName evidence="10">Endonuclease III</fullName>
        <ecNumber evidence="10">4.2.99.18</ecNumber>
    </recommendedName>
    <alternativeName>
        <fullName evidence="10">DNA-(apurinic or apyrimidinic site) lyase</fullName>
    </alternativeName>
</protein>
<dbReference type="RefSeq" id="WP_289268313.1">
    <property type="nucleotide sequence ID" value="NZ_OX365700.1"/>
</dbReference>
<keyword evidence="5 10" id="KW-0378">Hydrolase</keyword>
<evidence type="ECO:0000256" key="8">
    <source>
        <dbReference type="ARBA" id="ARBA00023204"/>
    </source>
</evidence>
<dbReference type="GO" id="GO:0003677">
    <property type="term" value="F:DNA binding"/>
    <property type="evidence" value="ECO:0007669"/>
    <property type="project" value="UniProtKB-UniRule"/>
</dbReference>
<keyword evidence="6 10" id="KW-0408">Iron</keyword>
<dbReference type="Gene3D" id="1.10.340.30">
    <property type="entry name" value="Hypothetical protein, domain 2"/>
    <property type="match status" value="1"/>
</dbReference>
<keyword evidence="8 10" id="KW-0234">DNA repair</keyword>
<evidence type="ECO:0000256" key="5">
    <source>
        <dbReference type="ARBA" id="ARBA00022801"/>
    </source>
</evidence>
<dbReference type="InterPro" id="IPR004036">
    <property type="entry name" value="Endonuclease-III-like_CS2"/>
</dbReference>
<dbReference type="NCBIfam" id="TIGR01083">
    <property type="entry name" value="nth"/>
    <property type="match status" value="1"/>
</dbReference>
<comment type="cofactor">
    <cofactor evidence="10">
        <name>[4Fe-4S] cluster</name>
        <dbReference type="ChEBI" id="CHEBI:49883"/>
    </cofactor>
    <text evidence="10">Binds 1 [4Fe-4S] cluster.</text>
</comment>
<dbReference type="SUPFAM" id="SSF48150">
    <property type="entry name" value="DNA-glycosylase"/>
    <property type="match status" value="1"/>
</dbReference>
<dbReference type="GO" id="GO:0019104">
    <property type="term" value="F:DNA N-glycosylase activity"/>
    <property type="evidence" value="ECO:0007669"/>
    <property type="project" value="UniProtKB-UniRule"/>
</dbReference>
<evidence type="ECO:0000259" key="11">
    <source>
        <dbReference type="SMART" id="SM00478"/>
    </source>
</evidence>
<dbReference type="CDD" id="cd00056">
    <property type="entry name" value="ENDO3c"/>
    <property type="match status" value="1"/>
</dbReference>
<accession>A0AA86MYR4</accession>
<evidence type="ECO:0000256" key="7">
    <source>
        <dbReference type="ARBA" id="ARBA00023014"/>
    </source>
</evidence>
<dbReference type="Pfam" id="PF00633">
    <property type="entry name" value="HHH"/>
    <property type="match status" value="1"/>
</dbReference>
<dbReference type="SMART" id="SM00478">
    <property type="entry name" value="ENDO3c"/>
    <property type="match status" value="1"/>
</dbReference>
<dbReference type="GO" id="GO:0051539">
    <property type="term" value="F:4 iron, 4 sulfur cluster binding"/>
    <property type="evidence" value="ECO:0007669"/>
    <property type="project" value="UniProtKB-UniRule"/>
</dbReference>
<evidence type="ECO:0000256" key="6">
    <source>
        <dbReference type="ARBA" id="ARBA00023004"/>
    </source>
</evidence>
<keyword evidence="10" id="KW-0456">Lyase</keyword>
<dbReference type="PANTHER" id="PTHR10359">
    <property type="entry name" value="A/G-SPECIFIC ADENINE GLYCOSYLASE/ENDONUCLEASE III"/>
    <property type="match status" value="1"/>
</dbReference>